<gene>
    <name evidence="1" type="ORF">HY221_00780</name>
</gene>
<sequence length="70" mass="8059">IPIAVIRDQLEIRSAASLADYSFILKQYRRDLSIADIYIPRDQYDKKKVAILTIIKKYHTSAPAELILDP</sequence>
<name>A0A932QXW7_9BACT</name>
<comment type="caution">
    <text evidence="1">The sequence shown here is derived from an EMBL/GenBank/DDBJ whole genome shotgun (WGS) entry which is preliminary data.</text>
</comment>
<dbReference type="EMBL" id="JACQCR010000018">
    <property type="protein sequence ID" value="MBI3630856.1"/>
    <property type="molecule type" value="Genomic_DNA"/>
</dbReference>
<proteinExistence type="predicted"/>
<accession>A0A932QXW7</accession>
<reference evidence="1" key="1">
    <citation type="submission" date="2020-07" db="EMBL/GenBank/DDBJ databases">
        <title>Huge and variable diversity of episymbiotic CPR bacteria and DPANN archaea in groundwater ecosystems.</title>
        <authorList>
            <person name="He C.Y."/>
            <person name="Keren R."/>
            <person name="Whittaker M."/>
            <person name="Farag I.F."/>
            <person name="Doudna J."/>
            <person name="Cate J.H.D."/>
            <person name="Banfield J.F."/>
        </authorList>
    </citation>
    <scope>NUCLEOTIDE SEQUENCE</scope>
    <source>
        <strain evidence="1">NC_groundwater_973_Pr1_S-0.2um_54_13</strain>
    </source>
</reference>
<evidence type="ECO:0000313" key="2">
    <source>
        <dbReference type="Proteomes" id="UP000753196"/>
    </source>
</evidence>
<evidence type="ECO:0000313" key="1">
    <source>
        <dbReference type="EMBL" id="MBI3630856.1"/>
    </source>
</evidence>
<dbReference type="AlphaFoldDB" id="A0A932QXW7"/>
<dbReference type="Proteomes" id="UP000753196">
    <property type="component" value="Unassembled WGS sequence"/>
</dbReference>
<feature type="non-terminal residue" evidence="1">
    <location>
        <position position="1"/>
    </location>
</feature>
<organism evidence="1 2">
    <name type="scientific">Candidatus Sungiibacteriota bacterium</name>
    <dbReference type="NCBI Taxonomy" id="2750080"/>
    <lineage>
        <taxon>Bacteria</taxon>
        <taxon>Candidatus Sungiibacteriota</taxon>
    </lineage>
</organism>
<protein>
    <submittedName>
        <fullName evidence="1">Uncharacterized protein</fullName>
    </submittedName>
</protein>